<sequence length="131" mass="15053">MLILYSYIKGNSTVFDNVSRYPLYPSTHSRMIISYPLHAKKKKTRMDEEKGGSGDTLLLVPHKLFAGLFSLLLSYMRCKIKNTSVRCHSTPEQIGTSQVQIFTPAHKRDNTDLYQLLHSGQRRLDNFPHVN</sequence>
<dbReference type="GeneID" id="23859212"/>
<dbReference type="KEGG" id="tbg:TbgDal_III4170"/>
<evidence type="ECO:0000313" key="1">
    <source>
        <dbReference type="EMBL" id="CBH10075.1"/>
    </source>
</evidence>
<protein>
    <submittedName>
        <fullName evidence="1">Uncharacterized protein</fullName>
    </submittedName>
</protein>
<dbReference type="Proteomes" id="UP000002316">
    <property type="component" value="Chromosome 3"/>
</dbReference>
<name>C9ZL66_TRYB9</name>
<proteinExistence type="predicted"/>
<accession>C9ZL66</accession>
<reference evidence="2" key="1">
    <citation type="journal article" date="2010" name="PLoS Negl. Trop. Dis.">
        <title>The genome sequence of Trypanosoma brucei gambiense, causative agent of chronic human african trypanosomiasis.</title>
        <authorList>
            <person name="Jackson A.P."/>
            <person name="Sanders M."/>
            <person name="Berry A."/>
            <person name="McQuillan J."/>
            <person name="Aslett M.A."/>
            <person name="Quail M.A."/>
            <person name="Chukualim B."/>
            <person name="Capewell P."/>
            <person name="MacLeod A."/>
            <person name="Melville S.E."/>
            <person name="Gibson W."/>
            <person name="Barry J.D."/>
            <person name="Berriman M."/>
            <person name="Hertz-Fowler C."/>
        </authorList>
    </citation>
    <scope>NUCLEOTIDE SEQUENCE [LARGE SCALE GENOMIC DNA]</scope>
    <source>
        <strain evidence="2">MHOM/CI/86/DAL972</strain>
    </source>
</reference>
<dbReference type="AlphaFoldDB" id="C9ZL66"/>
<gene>
    <name evidence="1" type="ORF">TbgDal_III4170</name>
</gene>
<evidence type="ECO:0000313" key="2">
    <source>
        <dbReference type="Proteomes" id="UP000002316"/>
    </source>
</evidence>
<organism evidence="1 2">
    <name type="scientific">Trypanosoma brucei gambiense (strain MHOM/CI/86/DAL972)</name>
    <dbReference type="NCBI Taxonomy" id="679716"/>
    <lineage>
        <taxon>Eukaryota</taxon>
        <taxon>Discoba</taxon>
        <taxon>Euglenozoa</taxon>
        <taxon>Kinetoplastea</taxon>
        <taxon>Metakinetoplastina</taxon>
        <taxon>Trypanosomatida</taxon>
        <taxon>Trypanosomatidae</taxon>
        <taxon>Trypanosoma</taxon>
    </lineage>
</organism>
<dbReference type="EMBL" id="FN554966">
    <property type="protein sequence ID" value="CBH10075.1"/>
    <property type="molecule type" value="Genomic_DNA"/>
</dbReference>
<dbReference type="RefSeq" id="XP_011772365.1">
    <property type="nucleotide sequence ID" value="XM_011774063.1"/>
</dbReference>